<gene>
    <name evidence="2" type="ORF">GALL_443000</name>
</gene>
<feature type="region of interest" description="Disordered" evidence="1">
    <location>
        <begin position="210"/>
        <end position="251"/>
    </location>
</feature>
<accession>A0A1J5Q2G5</accession>
<dbReference type="AlphaFoldDB" id="A0A1J5Q2G5"/>
<name>A0A1J5Q2G5_9ZZZZ</name>
<protein>
    <submittedName>
        <fullName evidence="2">Uncharacterized protein</fullName>
    </submittedName>
</protein>
<organism evidence="2">
    <name type="scientific">mine drainage metagenome</name>
    <dbReference type="NCBI Taxonomy" id="410659"/>
    <lineage>
        <taxon>unclassified sequences</taxon>
        <taxon>metagenomes</taxon>
        <taxon>ecological metagenomes</taxon>
    </lineage>
</organism>
<reference evidence="2" key="1">
    <citation type="submission" date="2016-10" db="EMBL/GenBank/DDBJ databases">
        <title>Sequence of Gallionella enrichment culture.</title>
        <authorList>
            <person name="Poehlein A."/>
            <person name="Muehling M."/>
            <person name="Daniel R."/>
        </authorList>
    </citation>
    <scope>NUCLEOTIDE SEQUENCE</scope>
</reference>
<evidence type="ECO:0000256" key="1">
    <source>
        <dbReference type="SAM" id="MobiDB-lite"/>
    </source>
</evidence>
<feature type="compositionally biased region" description="Basic and acidic residues" evidence="1">
    <location>
        <begin position="223"/>
        <end position="237"/>
    </location>
</feature>
<feature type="compositionally biased region" description="Basic and acidic residues" evidence="1">
    <location>
        <begin position="1"/>
        <end position="11"/>
    </location>
</feature>
<feature type="region of interest" description="Disordered" evidence="1">
    <location>
        <begin position="1"/>
        <end position="30"/>
    </location>
</feature>
<evidence type="ECO:0000313" key="2">
    <source>
        <dbReference type="EMBL" id="OIQ74060.1"/>
    </source>
</evidence>
<sequence length="266" mass="29154">MALDQGPEHLPRHAAGGRAPDARTALGDEHERAVAVAEQLRAGTVEVALQRRRGGFAERHQAVLAAFAADHADDAVGQAQVYRLQRDELADTQPAGVHQLEHRAVTQAQRGVGGRRREQRVDLRFRQRVRAPRLLARALQAQGRVVVAQPLAQRPAVEPAQRGQPAVRRAGLAAGEARRQVVEQIGRGRAQQPDAALRGQPARQQRQVAAVAGQRVRRQPVLEPHRVDEAREHRDAVGGRLRPAVGRRGTLSARRHRRLRGAAAMP</sequence>
<proteinExistence type="predicted"/>
<comment type="caution">
    <text evidence="2">The sequence shown here is derived from an EMBL/GenBank/DDBJ whole genome shotgun (WGS) entry which is preliminary data.</text>
</comment>
<dbReference type="EMBL" id="MLJW01002638">
    <property type="protein sequence ID" value="OIQ74060.1"/>
    <property type="molecule type" value="Genomic_DNA"/>
</dbReference>